<dbReference type="STRING" id="1344418.A0A1D2VFT2"/>
<dbReference type="GO" id="GO:0016567">
    <property type="term" value="P:protein ubiquitination"/>
    <property type="evidence" value="ECO:0007669"/>
    <property type="project" value="InterPro"/>
</dbReference>
<keyword evidence="8" id="KW-0862">Zinc</keyword>
<evidence type="ECO:0000256" key="2">
    <source>
        <dbReference type="ARBA" id="ARBA00012251"/>
    </source>
</evidence>
<dbReference type="SUPFAM" id="SSF57850">
    <property type="entry name" value="RING/U-box"/>
    <property type="match status" value="2"/>
</dbReference>
<dbReference type="Pfam" id="PF01485">
    <property type="entry name" value="IBR"/>
    <property type="match status" value="1"/>
</dbReference>
<dbReference type="GO" id="GO:0061630">
    <property type="term" value="F:ubiquitin protein ligase activity"/>
    <property type="evidence" value="ECO:0007669"/>
    <property type="project" value="UniProtKB-EC"/>
</dbReference>
<feature type="transmembrane region" description="Helical" evidence="10">
    <location>
        <begin position="514"/>
        <end position="534"/>
    </location>
</feature>
<keyword evidence="10" id="KW-0812">Transmembrane</keyword>
<keyword evidence="5" id="KW-0677">Repeat</keyword>
<evidence type="ECO:0000256" key="8">
    <source>
        <dbReference type="ARBA" id="ARBA00022833"/>
    </source>
</evidence>
<evidence type="ECO:0000259" key="11">
    <source>
        <dbReference type="PROSITE" id="PS51873"/>
    </source>
</evidence>
<feature type="region of interest" description="Disordered" evidence="9">
    <location>
        <begin position="1"/>
        <end position="21"/>
    </location>
</feature>
<keyword evidence="6" id="KW-0863">Zinc-finger</keyword>
<dbReference type="Gene3D" id="1.20.120.1750">
    <property type="match status" value="1"/>
</dbReference>
<comment type="catalytic activity">
    <reaction evidence="1">
        <text>[E2 ubiquitin-conjugating enzyme]-S-ubiquitinyl-L-cysteine + [acceptor protein]-L-lysine = [E2 ubiquitin-conjugating enzyme]-L-cysteine + [acceptor protein]-N(6)-ubiquitinyl-L-lysine.</text>
        <dbReference type="EC" id="2.3.2.31"/>
    </reaction>
</comment>
<keyword evidence="4" id="KW-0479">Metal-binding</keyword>
<evidence type="ECO:0000256" key="3">
    <source>
        <dbReference type="ARBA" id="ARBA00022679"/>
    </source>
</evidence>
<evidence type="ECO:0000256" key="4">
    <source>
        <dbReference type="ARBA" id="ARBA00022723"/>
    </source>
</evidence>
<dbReference type="PROSITE" id="PS00518">
    <property type="entry name" value="ZF_RING_1"/>
    <property type="match status" value="1"/>
</dbReference>
<dbReference type="OrthoDB" id="10009520at2759"/>
<keyword evidence="10" id="KW-1133">Transmembrane helix</keyword>
<feature type="domain" description="RING-type" evidence="11">
    <location>
        <begin position="106"/>
        <end position="487"/>
    </location>
</feature>
<evidence type="ECO:0000313" key="12">
    <source>
        <dbReference type="EMBL" id="ODV60486.1"/>
    </source>
</evidence>
<dbReference type="GO" id="GO:0008270">
    <property type="term" value="F:zinc ion binding"/>
    <property type="evidence" value="ECO:0007669"/>
    <property type="project" value="UniProtKB-KW"/>
</dbReference>
<feature type="compositionally biased region" description="Low complexity" evidence="9">
    <location>
        <begin position="1"/>
        <end position="15"/>
    </location>
</feature>
<reference evidence="13" key="1">
    <citation type="submission" date="2016-05" db="EMBL/GenBank/DDBJ databases">
        <title>Comparative genomics of biotechnologically important yeasts.</title>
        <authorList>
            <consortium name="DOE Joint Genome Institute"/>
            <person name="Riley R."/>
            <person name="Haridas S."/>
            <person name="Wolfe K.H."/>
            <person name="Lopes M.R."/>
            <person name="Hittinger C.T."/>
            <person name="Goker M."/>
            <person name="Salamov A."/>
            <person name="Wisecaver J."/>
            <person name="Long T.M."/>
            <person name="Aerts A.L."/>
            <person name="Barry K."/>
            <person name="Choi C."/>
            <person name="Clum A."/>
            <person name="Coughlan A.Y."/>
            <person name="Deshpande S."/>
            <person name="Douglass A.P."/>
            <person name="Hanson S.J."/>
            <person name="Klenk H.-P."/>
            <person name="Labutti K."/>
            <person name="Lapidus A."/>
            <person name="Lindquist E."/>
            <person name="Lipzen A."/>
            <person name="Meier-Kolthoff J.P."/>
            <person name="Ohm R.A."/>
            <person name="Otillar R.P."/>
            <person name="Pangilinan J."/>
            <person name="Peng Y."/>
            <person name="Rokas A."/>
            <person name="Rosa C.A."/>
            <person name="Scheuner C."/>
            <person name="Sibirny A.A."/>
            <person name="Slot J.C."/>
            <person name="Stielow J.B."/>
            <person name="Sun H."/>
            <person name="Kurtzman C.P."/>
            <person name="Blackwell M."/>
            <person name="Grigoriev I.V."/>
            <person name="Jeffries T.W."/>
        </authorList>
    </citation>
    <scope>NUCLEOTIDE SEQUENCE [LARGE SCALE GENOMIC DNA]</scope>
    <source>
        <strain evidence="13">DSM 1968</strain>
    </source>
</reference>
<dbReference type="EMBL" id="KV454482">
    <property type="protein sequence ID" value="ODV60486.1"/>
    <property type="molecule type" value="Genomic_DNA"/>
</dbReference>
<evidence type="ECO:0000256" key="7">
    <source>
        <dbReference type="ARBA" id="ARBA00022786"/>
    </source>
</evidence>
<feature type="compositionally biased region" description="Low complexity" evidence="9">
    <location>
        <begin position="196"/>
        <end position="211"/>
    </location>
</feature>
<keyword evidence="10" id="KW-0472">Membrane</keyword>
<dbReference type="PROSITE" id="PS51873">
    <property type="entry name" value="TRIAD"/>
    <property type="match status" value="1"/>
</dbReference>
<dbReference type="InterPro" id="IPR044066">
    <property type="entry name" value="TRIAD_supradom"/>
</dbReference>
<feature type="region of interest" description="Disordered" evidence="9">
    <location>
        <begin position="182"/>
        <end position="230"/>
    </location>
</feature>
<dbReference type="PANTHER" id="PTHR11685">
    <property type="entry name" value="RBR FAMILY RING FINGER AND IBR DOMAIN-CONTAINING"/>
    <property type="match status" value="1"/>
</dbReference>
<organism evidence="12 13">
    <name type="scientific">Ascoidea rubescens DSM 1968</name>
    <dbReference type="NCBI Taxonomy" id="1344418"/>
    <lineage>
        <taxon>Eukaryota</taxon>
        <taxon>Fungi</taxon>
        <taxon>Dikarya</taxon>
        <taxon>Ascomycota</taxon>
        <taxon>Saccharomycotina</taxon>
        <taxon>Saccharomycetes</taxon>
        <taxon>Ascoideaceae</taxon>
        <taxon>Ascoidea</taxon>
    </lineage>
</organism>
<name>A0A1D2VFT2_9ASCO</name>
<sequence length="607" mass="69336">MKLTSITSKISSKESTQSKKPEFCPISNTQILDDIFSTTARISEELNITKSQTTYLLISYNWDHEKLLQEFNQSPVSSHNQFFIDHGVIPDKTKSKIIEETENNTKLTTCLVCYNEFSDKTLIGPCCGHKYCTICYSTYIINSFNNVYHPLKHLTCINPDCKLLISKSDLIDFFSPKNKVENKNNTIADSNEKPNENSSKLNSNNKSSTNSIQGEIDKNKTNKTKADKADKADIKNNIKTNKIQNDTDLQGMSGIPKINELHDLYELYEMYEMYGLYELYELGETIQINKTNETSETSEINETELKELNNNIKKIYSIIGNWDNLMLNSYLSFKAGPTKSLKYCPFKNCGSIVKCDEYDKYFPKTSSSLPDNKKNKKTHDKRFIAICVKNHKFCFECGEKYSENSNCGKDYSIDMEELSSLQWKHLHSKPCPNCQALIEKNEGCDTMKCSQCSDTFFWSHLNYYEIPLEMQEEYIEIFGKIENNRDASINPDTVPIPAAENANGGRADNDSNKLVLVFAIILGILVNTLVLVGLKKHVKWLQIFSICITYCYSLTYFFTGYDALVTYISSLVYMIIVGADKSSPVWLIVLASISFAFHFFRFVIISS</sequence>
<dbReference type="Proteomes" id="UP000095038">
    <property type="component" value="Unassembled WGS sequence"/>
</dbReference>
<evidence type="ECO:0000313" key="13">
    <source>
        <dbReference type="Proteomes" id="UP000095038"/>
    </source>
</evidence>
<keyword evidence="13" id="KW-1185">Reference proteome</keyword>
<dbReference type="Gene3D" id="3.30.40.10">
    <property type="entry name" value="Zinc/RING finger domain, C3HC4 (zinc finger)"/>
    <property type="match status" value="1"/>
</dbReference>
<evidence type="ECO:0000256" key="6">
    <source>
        <dbReference type="ARBA" id="ARBA00022771"/>
    </source>
</evidence>
<dbReference type="InterPro" id="IPR031127">
    <property type="entry name" value="E3_UB_ligase_RBR"/>
</dbReference>
<accession>A0A1D2VFT2</accession>
<gene>
    <name evidence="12" type="ORF">ASCRUDRAFT_81430</name>
</gene>
<dbReference type="AlphaFoldDB" id="A0A1D2VFT2"/>
<dbReference type="InterPro" id="IPR002867">
    <property type="entry name" value="IBR_dom"/>
</dbReference>
<proteinExistence type="predicted"/>
<feature type="transmembrane region" description="Helical" evidence="10">
    <location>
        <begin position="585"/>
        <end position="604"/>
    </location>
</feature>
<feature type="compositionally biased region" description="Basic and acidic residues" evidence="9">
    <location>
        <begin position="215"/>
        <end position="230"/>
    </location>
</feature>
<dbReference type="InterPro" id="IPR017907">
    <property type="entry name" value="Znf_RING_CS"/>
</dbReference>
<protein>
    <recommendedName>
        <fullName evidence="2">RBR-type E3 ubiquitin transferase</fullName>
        <ecNumber evidence="2">2.3.2.31</ecNumber>
    </recommendedName>
</protein>
<evidence type="ECO:0000256" key="5">
    <source>
        <dbReference type="ARBA" id="ARBA00022737"/>
    </source>
</evidence>
<keyword evidence="7" id="KW-0833">Ubl conjugation pathway</keyword>
<dbReference type="InterPro" id="IPR013083">
    <property type="entry name" value="Znf_RING/FYVE/PHD"/>
</dbReference>
<evidence type="ECO:0000256" key="1">
    <source>
        <dbReference type="ARBA" id="ARBA00001798"/>
    </source>
</evidence>
<dbReference type="EC" id="2.3.2.31" evidence="2"/>
<evidence type="ECO:0000256" key="9">
    <source>
        <dbReference type="SAM" id="MobiDB-lite"/>
    </source>
</evidence>
<dbReference type="RefSeq" id="XP_020046793.1">
    <property type="nucleotide sequence ID" value="XM_020194617.1"/>
</dbReference>
<dbReference type="InParanoid" id="A0A1D2VFT2"/>
<keyword evidence="3" id="KW-0808">Transferase</keyword>
<dbReference type="GeneID" id="30968253"/>
<evidence type="ECO:0000256" key="10">
    <source>
        <dbReference type="SAM" id="Phobius"/>
    </source>
</evidence>
<feature type="transmembrane region" description="Helical" evidence="10">
    <location>
        <begin position="554"/>
        <end position="579"/>
    </location>
</feature>